<organism evidence="12 13">
    <name type="scientific">Pichia sorbitophila (strain ATCC MYA-4447 / BCRC 22081 / CBS 7064 / NBRC 10061 / NRRL Y-12695)</name>
    <name type="common">Hybrid yeast</name>
    <dbReference type="NCBI Taxonomy" id="559304"/>
    <lineage>
        <taxon>Eukaryota</taxon>
        <taxon>Fungi</taxon>
        <taxon>Dikarya</taxon>
        <taxon>Ascomycota</taxon>
        <taxon>Saccharomycotina</taxon>
        <taxon>Pichiomycetes</taxon>
        <taxon>Debaryomycetaceae</taxon>
        <taxon>Millerozyma</taxon>
    </lineage>
</organism>
<reference evidence="12 13" key="1">
    <citation type="journal article" date="2012" name="G3 (Bethesda)">
        <title>Pichia sorbitophila, an interspecies yeast hybrid reveals early steps of genome resolution following polyploidization.</title>
        <authorList>
            <person name="Leh Louis V."/>
            <person name="Despons L."/>
            <person name="Friedrich A."/>
            <person name="Martin T."/>
            <person name="Durrens P."/>
            <person name="Casaregola S."/>
            <person name="Neuveglise C."/>
            <person name="Fairhead C."/>
            <person name="Marck C."/>
            <person name="Cruz J.A."/>
            <person name="Straub M.L."/>
            <person name="Kugler V."/>
            <person name="Sacerdot C."/>
            <person name="Uzunov Z."/>
            <person name="Thierry A."/>
            <person name="Weiss S."/>
            <person name="Bleykasten C."/>
            <person name="De Montigny J."/>
            <person name="Jacques N."/>
            <person name="Jung P."/>
            <person name="Lemaire M."/>
            <person name="Mallet S."/>
            <person name="Morel G."/>
            <person name="Richard G.F."/>
            <person name="Sarkar A."/>
            <person name="Savel G."/>
            <person name="Schacherer J."/>
            <person name="Seret M.L."/>
            <person name="Talla E."/>
            <person name="Samson G."/>
            <person name="Jubin C."/>
            <person name="Poulain J."/>
            <person name="Vacherie B."/>
            <person name="Barbe V."/>
            <person name="Pelletier E."/>
            <person name="Sherman D.J."/>
            <person name="Westhof E."/>
            <person name="Weissenbach J."/>
            <person name="Baret P.V."/>
            <person name="Wincker P."/>
            <person name="Gaillardin C."/>
            <person name="Dujon B."/>
            <person name="Souciet J.L."/>
        </authorList>
    </citation>
    <scope>NUCLEOTIDE SEQUENCE [LARGE SCALE GENOMIC DNA]</scope>
    <source>
        <strain evidence="13">ATCC MYA-4447 / BCRC 22081 / CBS 7064 / NBRC 10061 / NRRL Y-12695</strain>
    </source>
</reference>
<dbReference type="GO" id="GO:0031965">
    <property type="term" value="C:nuclear membrane"/>
    <property type="evidence" value="ECO:0007669"/>
    <property type="project" value="UniProtKB-SubCell"/>
</dbReference>
<dbReference type="Pfam" id="PF08660">
    <property type="entry name" value="Alg14"/>
    <property type="match status" value="1"/>
</dbReference>
<dbReference type="AlphaFoldDB" id="G8YFK4"/>
<sequence>MYDERIICYASVSVLIPILCLLMRLAYVLPAANNPNNSQVPNITSIVDGKKNVNIMILLGSGGHTGEMLRLIESIEWKYFTRTWVLSSTDKSSLSKVQEVERSLTVKKEPKYLMVPRARNVNEGLLSSIKSTLISFISISLAIIRLPVLPSILLLNGPGTSVPLAYFIFILKFLGLCKTRIVFIESLARVKSLSLSGMLLLPISDRFIVQWPYLSQKYKRAEYYGILV</sequence>
<dbReference type="EMBL" id="FO082051">
    <property type="protein sequence ID" value="CCE81953.1"/>
    <property type="molecule type" value="Genomic_DNA"/>
</dbReference>
<protein>
    <recommendedName>
        <fullName evidence="5 11">UDP-N-acetylglucosamine transferase subunit ALG14</fullName>
    </recommendedName>
    <alternativeName>
        <fullName evidence="10 11">Asparagine-linked glycosylation protein 14</fullName>
    </alternativeName>
</protein>
<evidence type="ECO:0000256" key="7">
    <source>
        <dbReference type="ARBA" id="ARBA00022824"/>
    </source>
</evidence>
<feature type="transmembrane region" description="Helical" evidence="11">
    <location>
        <begin position="6"/>
        <end position="29"/>
    </location>
</feature>
<evidence type="ECO:0000256" key="10">
    <source>
        <dbReference type="ARBA" id="ARBA00032062"/>
    </source>
</evidence>
<comment type="subunit">
    <text evidence="4 11">Heterodimer with ALG13 to form a functional enzyme.</text>
</comment>
<evidence type="ECO:0000256" key="6">
    <source>
        <dbReference type="ARBA" id="ARBA00022692"/>
    </source>
</evidence>
<feature type="transmembrane region" description="Helical" evidence="11">
    <location>
        <begin position="164"/>
        <end position="183"/>
    </location>
</feature>
<keyword evidence="6 11" id="KW-0812">Transmembrane</keyword>
<evidence type="ECO:0000256" key="11">
    <source>
        <dbReference type="RuleBase" id="RU362127"/>
    </source>
</evidence>
<dbReference type="GO" id="GO:0043541">
    <property type="term" value="C:UDP-N-acetylglucosamine transferase complex"/>
    <property type="evidence" value="ECO:0007669"/>
    <property type="project" value="TreeGrafter"/>
</dbReference>
<name>G8YFK4_PICSO</name>
<evidence type="ECO:0000256" key="1">
    <source>
        <dbReference type="ARBA" id="ARBA00004389"/>
    </source>
</evidence>
<dbReference type="InParanoid" id="G8YFK4"/>
<keyword evidence="7 11" id="KW-0256">Endoplasmic reticulum</keyword>
<dbReference type="OMA" id="CRIVFIE"/>
<dbReference type="Gene3D" id="3.40.50.2000">
    <property type="entry name" value="Glycogen Phosphorylase B"/>
    <property type="match status" value="1"/>
</dbReference>
<dbReference type="FunCoup" id="G8YFK4">
    <property type="interactions" value="485"/>
</dbReference>
<evidence type="ECO:0000256" key="3">
    <source>
        <dbReference type="ARBA" id="ARBA00009731"/>
    </source>
</evidence>
<feature type="transmembrane region" description="Helical" evidence="11">
    <location>
        <begin position="124"/>
        <end position="144"/>
    </location>
</feature>
<evidence type="ECO:0000256" key="9">
    <source>
        <dbReference type="ARBA" id="ARBA00023136"/>
    </source>
</evidence>
<proteinExistence type="inferred from homology"/>
<dbReference type="PANTHER" id="PTHR12154">
    <property type="entry name" value="GLYCOSYL TRANSFERASE-RELATED"/>
    <property type="match status" value="1"/>
</dbReference>
<evidence type="ECO:0000256" key="5">
    <source>
        <dbReference type="ARBA" id="ARBA00017467"/>
    </source>
</evidence>
<dbReference type="OrthoDB" id="17098at2759"/>
<dbReference type="InterPro" id="IPR013969">
    <property type="entry name" value="Oligosacch_biosynth_Alg14"/>
</dbReference>
<dbReference type="HOGENOM" id="CLU_064541_2_2_1"/>
<dbReference type="STRING" id="559304.G8YFK4"/>
<evidence type="ECO:0000313" key="12">
    <source>
        <dbReference type="EMBL" id="CCE81953.1"/>
    </source>
</evidence>
<evidence type="ECO:0000256" key="2">
    <source>
        <dbReference type="ARBA" id="ARBA00004590"/>
    </source>
</evidence>
<evidence type="ECO:0000256" key="4">
    <source>
        <dbReference type="ARBA" id="ARBA00011335"/>
    </source>
</evidence>
<keyword evidence="9 11" id="KW-0472">Membrane</keyword>
<dbReference type="Proteomes" id="UP000005222">
    <property type="component" value="Chromosome I"/>
</dbReference>
<dbReference type="PANTHER" id="PTHR12154:SF4">
    <property type="entry name" value="UDP-N-ACETYLGLUCOSAMINE TRANSFERASE SUBUNIT ALG14 HOMOLOG"/>
    <property type="match status" value="1"/>
</dbReference>
<dbReference type="GO" id="GO:0004577">
    <property type="term" value="F:N-acetylglucosaminyldiphosphodolichol N-acetylglucosaminyltransferase activity"/>
    <property type="evidence" value="ECO:0007669"/>
    <property type="project" value="TreeGrafter"/>
</dbReference>
<dbReference type="GO" id="GO:0006488">
    <property type="term" value="P:dolichol-linked oligosaccharide biosynthetic process"/>
    <property type="evidence" value="ECO:0007669"/>
    <property type="project" value="InterPro"/>
</dbReference>
<accession>G8YFK4</accession>
<evidence type="ECO:0000256" key="8">
    <source>
        <dbReference type="ARBA" id="ARBA00022989"/>
    </source>
</evidence>
<comment type="function">
    <text evidence="11">Involved in protein N-glycosylation. Essential for the second step of the dolichol-linked oligosaccharide pathway. Anchors the catalytic subunit ALG13 to the ER.</text>
</comment>
<comment type="caution">
    <text evidence="11">Lacks conserved residue(s) required for the propagation of feature annotation.</text>
</comment>
<dbReference type="eggNOG" id="KOG3339">
    <property type="taxonomic scope" value="Eukaryota"/>
</dbReference>
<gene>
    <name evidence="12" type="primary">Piso0_002638</name>
    <name evidence="11" type="synonym">ALG14</name>
    <name evidence="12" type="ORF">GNLVRS01_PISO0I14550g</name>
</gene>
<keyword evidence="8 11" id="KW-1133">Transmembrane helix</keyword>
<comment type="subcellular location">
    <subcellularLocation>
        <location evidence="1 11">Endoplasmic reticulum membrane</location>
        <topology evidence="1 11">Single-pass membrane protein</topology>
    </subcellularLocation>
    <subcellularLocation>
        <location evidence="2">Nucleus membrane</location>
        <topology evidence="2">Single-pass membrane protein</topology>
    </subcellularLocation>
</comment>
<keyword evidence="13" id="KW-1185">Reference proteome</keyword>
<comment type="similarity">
    <text evidence="3 11">Belongs to the ALG14 family.</text>
</comment>
<evidence type="ECO:0000313" key="13">
    <source>
        <dbReference type="Proteomes" id="UP000005222"/>
    </source>
</evidence>